<evidence type="ECO:0000256" key="2">
    <source>
        <dbReference type="ARBA" id="ARBA00010794"/>
    </source>
</evidence>
<accession>A0ABM1EFD5</accession>
<evidence type="ECO:0000256" key="7">
    <source>
        <dbReference type="ARBA" id="ARBA00022824"/>
    </source>
</evidence>
<feature type="transmembrane region" description="Helical" evidence="10">
    <location>
        <begin position="229"/>
        <end position="251"/>
    </location>
</feature>
<evidence type="ECO:0000256" key="6">
    <source>
        <dbReference type="ARBA" id="ARBA00022777"/>
    </source>
</evidence>
<feature type="transmembrane region" description="Helical" evidence="10">
    <location>
        <begin position="157"/>
        <end position="178"/>
    </location>
</feature>
<comment type="similarity">
    <text evidence="2">Belongs to the polyprenol kinase family.</text>
</comment>
<proteinExistence type="inferred from homology"/>
<feature type="transmembrane region" description="Helical" evidence="10">
    <location>
        <begin position="190"/>
        <end position="209"/>
    </location>
</feature>
<evidence type="ECO:0000313" key="11">
    <source>
        <dbReference type="Proteomes" id="UP000695022"/>
    </source>
</evidence>
<keyword evidence="7" id="KW-0256">Endoplasmic reticulum</keyword>
<feature type="transmembrane region" description="Helical" evidence="10">
    <location>
        <begin position="332"/>
        <end position="350"/>
    </location>
</feature>
<dbReference type="Proteomes" id="UP000695022">
    <property type="component" value="Unplaced"/>
</dbReference>
<feature type="transmembrane region" description="Helical" evidence="10">
    <location>
        <begin position="258"/>
        <end position="279"/>
    </location>
</feature>
<evidence type="ECO:0000256" key="8">
    <source>
        <dbReference type="ARBA" id="ARBA00022989"/>
    </source>
</evidence>
<evidence type="ECO:0000256" key="10">
    <source>
        <dbReference type="SAM" id="Phobius"/>
    </source>
</evidence>
<dbReference type="EC" id="2.7.1.108" evidence="3"/>
<comment type="subcellular location">
    <subcellularLocation>
        <location evidence="1">Endoplasmic reticulum membrane</location>
        <topology evidence="1">Multi-pass membrane protein</topology>
    </subcellularLocation>
</comment>
<evidence type="ECO:0000256" key="9">
    <source>
        <dbReference type="ARBA" id="ARBA00023136"/>
    </source>
</evidence>
<gene>
    <name evidence="12" type="primary">LOC106811713</name>
</gene>
<keyword evidence="9 10" id="KW-0472">Membrane</keyword>
<feature type="transmembrane region" description="Helical" evidence="10">
    <location>
        <begin position="34"/>
        <end position="54"/>
    </location>
</feature>
<evidence type="ECO:0000256" key="3">
    <source>
        <dbReference type="ARBA" id="ARBA00012132"/>
    </source>
</evidence>
<evidence type="ECO:0000256" key="5">
    <source>
        <dbReference type="ARBA" id="ARBA00022692"/>
    </source>
</evidence>
<organism evidence="11 12">
    <name type="scientific">Priapulus caudatus</name>
    <name type="common">Priapulid worm</name>
    <dbReference type="NCBI Taxonomy" id="37621"/>
    <lineage>
        <taxon>Eukaryota</taxon>
        <taxon>Metazoa</taxon>
        <taxon>Ecdysozoa</taxon>
        <taxon>Scalidophora</taxon>
        <taxon>Priapulida</taxon>
        <taxon>Priapulimorpha</taxon>
        <taxon>Priapulimorphida</taxon>
        <taxon>Priapulidae</taxon>
        <taxon>Priapulus</taxon>
    </lineage>
</organism>
<dbReference type="PANTHER" id="PTHR13205">
    <property type="entry name" value="TRANSMEMBRANE PROTEIN 15-RELATED"/>
    <property type="match status" value="1"/>
</dbReference>
<keyword evidence="5 10" id="KW-0812">Transmembrane</keyword>
<dbReference type="PANTHER" id="PTHR13205:SF15">
    <property type="entry name" value="DOLICHOL KINASE"/>
    <property type="match status" value="1"/>
</dbReference>
<evidence type="ECO:0000256" key="1">
    <source>
        <dbReference type="ARBA" id="ARBA00004477"/>
    </source>
</evidence>
<evidence type="ECO:0000256" key="4">
    <source>
        <dbReference type="ARBA" id="ARBA00022679"/>
    </source>
</evidence>
<dbReference type="InterPro" id="IPR032974">
    <property type="entry name" value="Polypren_kinase"/>
</dbReference>
<dbReference type="GeneID" id="106811713"/>
<reference evidence="12" key="1">
    <citation type="submission" date="2025-08" db="UniProtKB">
        <authorList>
            <consortium name="RefSeq"/>
        </authorList>
    </citation>
    <scope>IDENTIFICATION</scope>
</reference>
<name>A0ABM1EFD5_PRICU</name>
<keyword evidence="11" id="KW-1185">Reference proteome</keyword>
<evidence type="ECO:0000313" key="12">
    <source>
        <dbReference type="RefSeq" id="XP_014670906.1"/>
    </source>
</evidence>
<feature type="transmembrane region" description="Helical" evidence="10">
    <location>
        <begin position="124"/>
        <end position="145"/>
    </location>
</feature>
<keyword evidence="6" id="KW-0418">Kinase</keyword>
<keyword evidence="4" id="KW-0808">Transferase</keyword>
<keyword evidence="8 10" id="KW-1133">Transmembrane helix</keyword>
<dbReference type="RefSeq" id="XP_014670906.1">
    <property type="nucleotide sequence ID" value="XM_014815420.1"/>
</dbReference>
<feature type="transmembrane region" description="Helical" evidence="10">
    <location>
        <begin position="299"/>
        <end position="320"/>
    </location>
</feature>
<sequence length="532" mass="56465">MMLLRVVCARQVLEATVVLLCVLYTSYHDPSWSAATYLYLLAPWALLAVSSLLVPDRRRATPDKPQLYRDADDGDWCFTLLPICLRNTSFARTSPVSAEFLVVTCAAAAVVKVSSRCGVKRGSALQNLTVEFAVTAGCAILLSLVNGPNAGSVATRALQGGAVTAAAALFLFFVHALPHVCAQSFTLGEVVVVSQCLVVALCSAATNFACRVGGHRGEAGGGACSFSDVAAFNQMLLLGAVCIVLLLTVFNPARNFRIFFAIVAAVGGFVVVPLLWVLLGRFPFLWLFEYIVSDKIKPALIAYWFAASVAAGAIAANFQQEIRGVTTAVRKYFHLCAIAIFLPGVCVDLQLTRLAAGIALFLFVGAECVRALCIPPVGEALRRSLDAFRDEKDGAVVLSHIHLLVGCALPLFLSDHQVAGLCTPELVSGLLAVGVGDTVASVGGSKLGRMRWPGTSKTVEGTTLAAVAQMTCVCVVAWVCRPGIALSEATRFAFPIVAVSLLEGFTEQIDNFVLPLMLYPMLKVLNANCLDA</sequence>
<protein>
    <recommendedName>
        <fullName evidence="3">dolichol kinase</fullName>
        <ecNumber evidence="3">2.7.1.108</ecNumber>
    </recommendedName>
</protein>